<dbReference type="AlphaFoldDB" id="A0A6S6S5C5"/>
<evidence type="ECO:0000256" key="8">
    <source>
        <dbReference type="ARBA" id="ARBA00034617"/>
    </source>
</evidence>
<dbReference type="Pfam" id="PF13361">
    <property type="entry name" value="UvrD_C"/>
    <property type="match status" value="1"/>
</dbReference>
<dbReference type="EC" id="5.6.2.4" evidence="9"/>
<keyword evidence="7" id="KW-0413">Isomerase</keyword>
<protein>
    <recommendedName>
        <fullName evidence="9">DNA 3'-5' helicase</fullName>
        <ecNumber evidence="9">5.6.2.4</ecNumber>
    </recommendedName>
    <alternativeName>
        <fullName evidence="10">DNA 3'-5' helicase II</fullName>
    </alternativeName>
</protein>
<keyword evidence="4 12" id="KW-0347">Helicase</keyword>
<organism evidence="15">
    <name type="scientific">uncultured Campylobacterales bacterium</name>
    <dbReference type="NCBI Taxonomy" id="352960"/>
    <lineage>
        <taxon>Bacteria</taxon>
        <taxon>Pseudomonadati</taxon>
        <taxon>Campylobacterota</taxon>
        <taxon>Epsilonproteobacteria</taxon>
        <taxon>Campylobacterales</taxon>
        <taxon>environmental samples</taxon>
    </lineage>
</organism>
<dbReference type="GO" id="GO:0033202">
    <property type="term" value="C:DNA helicase complex"/>
    <property type="evidence" value="ECO:0007669"/>
    <property type="project" value="TreeGrafter"/>
</dbReference>
<evidence type="ECO:0000256" key="5">
    <source>
        <dbReference type="ARBA" id="ARBA00022840"/>
    </source>
</evidence>
<dbReference type="PANTHER" id="PTHR11070:SF2">
    <property type="entry name" value="ATP-DEPENDENT DNA HELICASE SRS2"/>
    <property type="match status" value="1"/>
</dbReference>
<evidence type="ECO:0000256" key="3">
    <source>
        <dbReference type="ARBA" id="ARBA00022801"/>
    </source>
</evidence>
<dbReference type="Gene3D" id="1.10.486.10">
    <property type="entry name" value="PCRA, domain 4"/>
    <property type="match status" value="2"/>
</dbReference>
<dbReference type="GO" id="GO:0005524">
    <property type="term" value="F:ATP binding"/>
    <property type="evidence" value="ECO:0007669"/>
    <property type="project" value="UniProtKB-UniRule"/>
</dbReference>
<feature type="binding site" evidence="12">
    <location>
        <begin position="25"/>
        <end position="32"/>
    </location>
    <ligand>
        <name>ATP</name>
        <dbReference type="ChEBI" id="CHEBI:30616"/>
    </ligand>
</feature>
<comment type="similarity">
    <text evidence="1">Belongs to the helicase family. UvrD subfamily.</text>
</comment>
<dbReference type="InterPro" id="IPR014016">
    <property type="entry name" value="UvrD-like_ATP-bd"/>
</dbReference>
<dbReference type="PROSITE" id="PS51198">
    <property type="entry name" value="UVRD_HELICASE_ATP_BIND"/>
    <property type="match status" value="1"/>
</dbReference>
<dbReference type="GO" id="GO:0016787">
    <property type="term" value="F:hydrolase activity"/>
    <property type="evidence" value="ECO:0007669"/>
    <property type="project" value="UniProtKB-UniRule"/>
</dbReference>
<sequence length="674" mass="77114">MPLSNLNEEQHKAATSDIGQNLIIASAGTGKTSTIVARIAHLLRSGIDPSQILLLTFTNKASAEMISRLERYYPKSITTSIISGTFHSVAYKYLKAENNKISIKQPKELKGLLKTIVERRNFSHLMDVTPPYKALFLYDLFCLYENSELIHSFSDWLSKRNQEHNAYLDIYEDIYLEFQDTKKKYNYCDFNDVLIFGRELFKENQNGFYEILVDEFQDTNLLQNSFIEEIPHKSLFCVGDYDQSIYAFNGANINIIASFKDNYPDANIHNLSKNYRSGKNILLLASQVIQNNPRLYPKKLEVMKKSFNENPKLLVYDELYDQYNAISQTILESNTPKDKIAIIFRNNSSADGIEASLRNLGIECKRKGGRSLFDSREVKFILALVSIIANTKDIMSFISIFEFAPGVGASISKEIYEVLEDIGQGDLIQGLLNPVDSNKNFFKKKVQNYQLGLFDDFDDVGSVSRFKGLEFDDKFLSNPILKHPKMNVDGAKFVYKVYKFIKNNHSIKSPSTLLNNVIYSEVFKTIVFSLAKQRATNKDGSVDEDHQQLARERIKRKANLIYELSKNYKNTQNFLNALNLVNSEINEGEGVNLLTVHSSKGLEFEEVYIIDLMDGRFPNTKLASQSGSIEEERRLFYVAVTRAMSKLSLSYAKYDKIKKQTFKPSIFLEEAKIL</sequence>
<gene>
    <name evidence="15" type="ORF">HELGO_WM10980</name>
</gene>
<evidence type="ECO:0000256" key="10">
    <source>
        <dbReference type="ARBA" id="ARBA00034923"/>
    </source>
</evidence>
<name>A0A6S6S5C5_9BACT</name>
<dbReference type="InterPro" id="IPR027417">
    <property type="entry name" value="P-loop_NTPase"/>
</dbReference>
<dbReference type="Gene3D" id="1.10.10.160">
    <property type="match status" value="1"/>
</dbReference>
<dbReference type="GO" id="GO:0005829">
    <property type="term" value="C:cytosol"/>
    <property type="evidence" value="ECO:0007669"/>
    <property type="project" value="TreeGrafter"/>
</dbReference>
<dbReference type="GO" id="GO:0003677">
    <property type="term" value="F:DNA binding"/>
    <property type="evidence" value="ECO:0007669"/>
    <property type="project" value="UniProtKB-KW"/>
</dbReference>
<evidence type="ECO:0000256" key="4">
    <source>
        <dbReference type="ARBA" id="ARBA00022806"/>
    </source>
</evidence>
<keyword evidence="2 12" id="KW-0547">Nucleotide-binding</keyword>
<evidence type="ECO:0000256" key="1">
    <source>
        <dbReference type="ARBA" id="ARBA00009922"/>
    </source>
</evidence>
<comment type="catalytic activity">
    <reaction evidence="11">
        <text>ATP + H2O = ADP + phosphate + H(+)</text>
        <dbReference type="Rhea" id="RHEA:13065"/>
        <dbReference type="ChEBI" id="CHEBI:15377"/>
        <dbReference type="ChEBI" id="CHEBI:15378"/>
        <dbReference type="ChEBI" id="CHEBI:30616"/>
        <dbReference type="ChEBI" id="CHEBI:43474"/>
        <dbReference type="ChEBI" id="CHEBI:456216"/>
        <dbReference type="EC" id="5.6.2.4"/>
    </reaction>
</comment>
<evidence type="ECO:0000313" key="15">
    <source>
        <dbReference type="EMBL" id="CAA6800722.1"/>
    </source>
</evidence>
<dbReference type="GO" id="GO:0000725">
    <property type="term" value="P:recombinational repair"/>
    <property type="evidence" value="ECO:0007669"/>
    <property type="project" value="TreeGrafter"/>
</dbReference>
<dbReference type="PANTHER" id="PTHR11070">
    <property type="entry name" value="UVRD / RECB / PCRA DNA HELICASE FAMILY MEMBER"/>
    <property type="match status" value="1"/>
</dbReference>
<reference evidence="15" key="1">
    <citation type="submission" date="2020-01" db="EMBL/GenBank/DDBJ databases">
        <authorList>
            <person name="Meier V. D."/>
            <person name="Meier V D."/>
        </authorList>
    </citation>
    <scope>NUCLEOTIDE SEQUENCE</scope>
    <source>
        <strain evidence="15">HLG_WM_MAG_12</strain>
    </source>
</reference>
<dbReference type="InterPro" id="IPR000212">
    <property type="entry name" value="DNA_helicase_UvrD/REP"/>
</dbReference>
<evidence type="ECO:0000259" key="13">
    <source>
        <dbReference type="PROSITE" id="PS51198"/>
    </source>
</evidence>
<dbReference type="PROSITE" id="PS51217">
    <property type="entry name" value="UVRD_HELICASE_CTER"/>
    <property type="match status" value="1"/>
</dbReference>
<keyword evidence="3 12" id="KW-0378">Hydrolase</keyword>
<dbReference type="SUPFAM" id="SSF52540">
    <property type="entry name" value="P-loop containing nucleoside triphosphate hydrolases"/>
    <property type="match status" value="1"/>
</dbReference>
<dbReference type="GO" id="GO:0043138">
    <property type="term" value="F:3'-5' DNA helicase activity"/>
    <property type="evidence" value="ECO:0007669"/>
    <property type="project" value="UniProtKB-EC"/>
</dbReference>
<evidence type="ECO:0000256" key="7">
    <source>
        <dbReference type="ARBA" id="ARBA00023235"/>
    </source>
</evidence>
<comment type="catalytic activity">
    <reaction evidence="8">
        <text>Couples ATP hydrolysis with the unwinding of duplex DNA by translocating in the 3'-5' direction.</text>
        <dbReference type="EC" id="5.6.2.4"/>
    </reaction>
</comment>
<evidence type="ECO:0000259" key="14">
    <source>
        <dbReference type="PROSITE" id="PS51217"/>
    </source>
</evidence>
<feature type="domain" description="UvrD-like helicase ATP-binding" evidence="13">
    <location>
        <begin position="4"/>
        <end position="278"/>
    </location>
</feature>
<evidence type="ECO:0000256" key="11">
    <source>
        <dbReference type="ARBA" id="ARBA00048988"/>
    </source>
</evidence>
<keyword evidence="6" id="KW-0238">DNA-binding</keyword>
<dbReference type="CDD" id="cd17932">
    <property type="entry name" value="DEXQc_UvrD"/>
    <property type="match status" value="1"/>
</dbReference>
<accession>A0A6S6S5C5</accession>
<keyword evidence="5 12" id="KW-0067">ATP-binding</keyword>
<dbReference type="InterPro" id="IPR014017">
    <property type="entry name" value="DNA_helicase_UvrD-like_C"/>
</dbReference>
<evidence type="ECO:0000256" key="12">
    <source>
        <dbReference type="PROSITE-ProRule" id="PRU00560"/>
    </source>
</evidence>
<dbReference type="EMBL" id="CACVAW010000004">
    <property type="protein sequence ID" value="CAA6800722.1"/>
    <property type="molecule type" value="Genomic_DNA"/>
</dbReference>
<evidence type="ECO:0000256" key="2">
    <source>
        <dbReference type="ARBA" id="ARBA00022741"/>
    </source>
</evidence>
<dbReference type="Pfam" id="PF00580">
    <property type="entry name" value="UvrD-helicase"/>
    <property type="match status" value="1"/>
</dbReference>
<evidence type="ECO:0000256" key="6">
    <source>
        <dbReference type="ARBA" id="ARBA00023125"/>
    </source>
</evidence>
<proteinExistence type="inferred from homology"/>
<dbReference type="Gene3D" id="3.40.50.300">
    <property type="entry name" value="P-loop containing nucleotide triphosphate hydrolases"/>
    <property type="match status" value="3"/>
</dbReference>
<evidence type="ECO:0000256" key="9">
    <source>
        <dbReference type="ARBA" id="ARBA00034808"/>
    </source>
</evidence>
<dbReference type="InterPro" id="IPR013986">
    <property type="entry name" value="DExx_box_DNA_helicase_dom_sf"/>
</dbReference>
<feature type="domain" description="UvrD-like helicase C-terminal" evidence="14">
    <location>
        <begin position="279"/>
        <end position="601"/>
    </location>
</feature>